<name>A0A2P5X1F0_GOSBA</name>
<accession>A0A2P5X1F0</accession>
<protein>
    <submittedName>
        <fullName evidence="2">Uncharacterized protein</fullName>
    </submittedName>
</protein>
<dbReference type="EMBL" id="KZ665917">
    <property type="protein sequence ID" value="PPR97176.1"/>
    <property type="molecule type" value="Genomic_DNA"/>
</dbReference>
<gene>
    <name evidence="2" type="ORF">GOBAR_AA23492</name>
</gene>
<evidence type="ECO:0000313" key="3">
    <source>
        <dbReference type="Proteomes" id="UP000239757"/>
    </source>
</evidence>
<organism evidence="2 3">
    <name type="scientific">Gossypium barbadense</name>
    <name type="common">Sea Island cotton</name>
    <name type="synonym">Hibiscus barbadensis</name>
    <dbReference type="NCBI Taxonomy" id="3634"/>
    <lineage>
        <taxon>Eukaryota</taxon>
        <taxon>Viridiplantae</taxon>
        <taxon>Streptophyta</taxon>
        <taxon>Embryophyta</taxon>
        <taxon>Tracheophyta</taxon>
        <taxon>Spermatophyta</taxon>
        <taxon>Magnoliopsida</taxon>
        <taxon>eudicotyledons</taxon>
        <taxon>Gunneridae</taxon>
        <taxon>Pentapetalae</taxon>
        <taxon>rosids</taxon>
        <taxon>malvids</taxon>
        <taxon>Malvales</taxon>
        <taxon>Malvaceae</taxon>
        <taxon>Malvoideae</taxon>
        <taxon>Gossypium</taxon>
    </lineage>
</organism>
<proteinExistence type="predicted"/>
<dbReference type="Proteomes" id="UP000239757">
    <property type="component" value="Unassembled WGS sequence"/>
</dbReference>
<reference evidence="2 3" key="1">
    <citation type="submission" date="2015-01" db="EMBL/GenBank/DDBJ databases">
        <title>Genome of allotetraploid Gossypium barbadense reveals genomic plasticity and fiber elongation in cotton evolution.</title>
        <authorList>
            <person name="Chen X."/>
            <person name="Liu X."/>
            <person name="Zhao B."/>
            <person name="Zheng H."/>
            <person name="Hu Y."/>
            <person name="Lu G."/>
            <person name="Yang C."/>
            <person name="Chen J."/>
            <person name="Shan C."/>
            <person name="Zhang L."/>
            <person name="Zhou Y."/>
            <person name="Wang L."/>
            <person name="Guo W."/>
            <person name="Bai Y."/>
            <person name="Ruan J."/>
            <person name="Shangguan X."/>
            <person name="Mao Y."/>
            <person name="Jiang J."/>
            <person name="Zhu Y."/>
            <person name="Lei J."/>
            <person name="Kang H."/>
            <person name="Chen S."/>
            <person name="He X."/>
            <person name="Wang R."/>
            <person name="Wang Y."/>
            <person name="Chen J."/>
            <person name="Wang L."/>
            <person name="Yu S."/>
            <person name="Wang B."/>
            <person name="Wei J."/>
            <person name="Song S."/>
            <person name="Lu X."/>
            <person name="Gao Z."/>
            <person name="Gu W."/>
            <person name="Deng X."/>
            <person name="Ma D."/>
            <person name="Wang S."/>
            <person name="Liang W."/>
            <person name="Fang L."/>
            <person name="Cai C."/>
            <person name="Zhu X."/>
            <person name="Zhou B."/>
            <person name="Zhang Y."/>
            <person name="Chen Z."/>
            <person name="Xu S."/>
            <person name="Zhu R."/>
            <person name="Wang S."/>
            <person name="Zhang T."/>
            <person name="Zhao G."/>
        </authorList>
    </citation>
    <scope>NUCLEOTIDE SEQUENCE [LARGE SCALE GENOMIC DNA]</scope>
    <source>
        <strain evidence="3">cv. Xinhai21</strain>
        <tissue evidence="2">Leaf</tissue>
    </source>
</reference>
<evidence type="ECO:0000256" key="1">
    <source>
        <dbReference type="SAM" id="MobiDB-lite"/>
    </source>
</evidence>
<sequence>MDGPRRADREFHYQGDLLREDSDVDGTKSERSRYGEDDGWRVPGDVVGGGRVHGALVSCRGYGAATNSPGGGQRAPNSCPNDVARTLPVKHREQCAGHLGARSFRCTAGVGRGLTDWFEYDAARSSTKDGGLEVCYAYWCKDDKLDVEPGITGIGCVEEQVVGSPVFDTLLLVKTLFNCEQSVGIEVSNRAWFQLFPFAVCSLAYSRGSCCPPEASLLYALRPLRPPATEPAHSTF</sequence>
<feature type="region of interest" description="Disordered" evidence="1">
    <location>
        <begin position="1"/>
        <end position="37"/>
    </location>
</feature>
<dbReference type="AlphaFoldDB" id="A0A2P5X1F0"/>
<evidence type="ECO:0000313" key="2">
    <source>
        <dbReference type="EMBL" id="PPR97176.1"/>
    </source>
</evidence>